<dbReference type="EMBL" id="JANQDO010000079">
    <property type="protein sequence ID" value="MDH6057484.1"/>
    <property type="molecule type" value="Genomic_DNA"/>
</dbReference>
<organism evidence="1 2">
    <name type="scientific">Umezakia ovalisporum FSS-43</name>
    <dbReference type="NCBI Taxonomy" id="2740520"/>
    <lineage>
        <taxon>Bacteria</taxon>
        <taxon>Bacillati</taxon>
        <taxon>Cyanobacteriota</taxon>
        <taxon>Cyanophyceae</taxon>
        <taxon>Nostocales</taxon>
        <taxon>Nodulariaceae</taxon>
        <taxon>Umezakia</taxon>
    </lineage>
</organism>
<reference evidence="1 2" key="1">
    <citation type="journal article" date="2023" name="J. Phycol.">
        <title>Chrysosporum ovalisporum is synonymous with the true-branching cyanobacterium Umezakia natans (Nostocales/Aphanizomenonaceae).</title>
        <authorList>
            <person name="McGregor G.B."/>
            <person name="Sendall B.C."/>
            <person name="Niiyama Y."/>
            <person name="Tuji A."/>
            <person name="Willis A."/>
        </authorList>
    </citation>
    <scope>NUCLEOTIDE SEQUENCE [LARGE SCALE GENOMIC DNA]</scope>
    <source>
        <strain evidence="1 2">FSS-43</strain>
    </source>
</reference>
<keyword evidence="2" id="KW-1185">Reference proteome</keyword>
<dbReference type="GeneID" id="83684377"/>
<dbReference type="Proteomes" id="UP001159371">
    <property type="component" value="Unassembled WGS sequence"/>
</dbReference>
<name>A0ABT6K542_9CYAN</name>
<comment type="caution">
    <text evidence="1">The sequence shown here is derived from an EMBL/GenBank/DDBJ whole genome shotgun (WGS) entry which is preliminary data.</text>
</comment>
<evidence type="ECO:0000313" key="1">
    <source>
        <dbReference type="EMBL" id="MDH6057484.1"/>
    </source>
</evidence>
<gene>
    <name evidence="1" type="ORF">NWP19_12010</name>
</gene>
<protein>
    <submittedName>
        <fullName evidence="1">Uncharacterized protein</fullName>
    </submittedName>
</protein>
<accession>A0ABT6K542</accession>
<proteinExistence type="predicted"/>
<sequence length="265" mass="29801">MLKNITKFLTARKLTLPMIGLLLTLGVVSEQIKPVLTNQIQTAFTSTTINPDFSQSNKTPLLSRLRQVQEQRSLIHKIKANRPIRNHTEESEITTLNTDYGSIEQHSRFVSSDKLLENINLTPETTSLVSSNSRFSRANLPKKDGTYLYGQSSQASQIGQRYVLFEKRQSRITGVLYMPESDFSCFQGAINQSGELVMTVSASPGEVGVDKLATVNQLQIPNYNDDQMSSYPYSVALQDYHEINSISARDLRILEVCKEVYKSVN</sequence>
<dbReference type="RefSeq" id="WP_280650638.1">
    <property type="nucleotide sequence ID" value="NZ_JANQDO010000079.1"/>
</dbReference>
<evidence type="ECO:0000313" key="2">
    <source>
        <dbReference type="Proteomes" id="UP001159371"/>
    </source>
</evidence>